<protein>
    <submittedName>
        <fullName evidence="2">Glycosyltransferase family 2 protein</fullName>
    </submittedName>
</protein>
<dbReference type="EMBL" id="CP031769">
    <property type="protein sequence ID" value="AXR06861.1"/>
    <property type="molecule type" value="Genomic_DNA"/>
</dbReference>
<evidence type="ECO:0000313" key="3">
    <source>
        <dbReference type="Proteomes" id="UP000262073"/>
    </source>
</evidence>
<dbReference type="OrthoDB" id="9802649at2"/>
<dbReference type="AlphaFoldDB" id="A0A346NMV4"/>
<dbReference type="InterPro" id="IPR029044">
    <property type="entry name" value="Nucleotide-diphossugar_trans"/>
</dbReference>
<dbReference type="KEGG" id="salm:D0Y50_11130"/>
<dbReference type="PANTHER" id="PTHR22916:SF3">
    <property type="entry name" value="UDP-GLCNAC:BETAGAL BETA-1,3-N-ACETYLGLUCOSAMINYLTRANSFERASE-LIKE PROTEIN 1"/>
    <property type="match status" value="1"/>
</dbReference>
<dbReference type="Gene3D" id="3.90.550.10">
    <property type="entry name" value="Spore Coat Polysaccharide Biosynthesis Protein SpsA, Chain A"/>
    <property type="match status" value="1"/>
</dbReference>
<dbReference type="CDD" id="cd00761">
    <property type="entry name" value="Glyco_tranf_GTA_type"/>
    <property type="match status" value="1"/>
</dbReference>
<evidence type="ECO:0000313" key="2">
    <source>
        <dbReference type="EMBL" id="AXR06861.1"/>
    </source>
</evidence>
<dbReference type="Pfam" id="PF00535">
    <property type="entry name" value="Glycos_transf_2"/>
    <property type="match status" value="1"/>
</dbReference>
<reference evidence="2 3" key="1">
    <citation type="submission" date="2018-08" db="EMBL/GenBank/DDBJ databases">
        <title>Salinimonas sediminis sp. nov., a piezophilic bacterium isolated from a deep-sea sediment sample from the New Britain Trench.</title>
        <authorList>
            <person name="Cao J."/>
        </authorList>
    </citation>
    <scope>NUCLEOTIDE SEQUENCE [LARGE SCALE GENOMIC DNA]</scope>
    <source>
        <strain evidence="2 3">N102</strain>
    </source>
</reference>
<dbReference type="GO" id="GO:0016758">
    <property type="term" value="F:hexosyltransferase activity"/>
    <property type="evidence" value="ECO:0007669"/>
    <property type="project" value="UniProtKB-ARBA"/>
</dbReference>
<accession>A0A346NMV4</accession>
<keyword evidence="2" id="KW-0808">Transferase</keyword>
<dbReference type="InterPro" id="IPR001173">
    <property type="entry name" value="Glyco_trans_2-like"/>
</dbReference>
<dbReference type="SUPFAM" id="SSF53448">
    <property type="entry name" value="Nucleotide-diphospho-sugar transferases"/>
    <property type="match status" value="1"/>
</dbReference>
<sequence>MKISIIVPSYNANETIIDTLGSIISSTNRDNDYEIIVIDDGSDVPIEPILNNQFSKYITTGTIKYRYQANAGVSAARNAGLDLAIGEYITFCDADDLVSNNYLTYLLELIEEDIDTDIYEFSLTTFKVKENETINKSSVTFSQKGLSDSSESLKNSIYAFTWLIMCRLVRSSLAKSVKFDENIRYCEDLIYLFNLYSKSKKVYNTGEYLYLYRMGHSSAITKVTVDECLVIKEFLDGRLDINSTEGKVLKAHLFYMFHSAYKRKESLIPFIKFLWSNRLSPLAVYKMHSDGLLNRRKFMTNLFPLLYYISFKVKK</sequence>
<organism evidence="2 3">
    <name type="scientific">Salinimonas sediminis</name>
    <dbReference type="NCBI Taxonomy" id="2303538"/>
    <lineage>
        <taxon>Bacteria</taxon>
        <taxon>Pseudomonadati</taxon>
        <taxon>Pseudomonadota</taxon>
        <taxon>Gammaproteobacteria</taxon>
        <taxon>Alteromonadales</taxon>
        <taxon>Alteromonadaceae</taxon>
        <taxon>Alteromonas/Salinimonas group</taxon>
        <taxon>Salinimonas</taxon>
    </lineage>
</organism>
<dbReference type="PANTHER" id="PTHR22916">
    <property type="entry name" value="GLYCOSYLTRANSFERASE"/>
    <property type="match status" value="1"/>
</dbReference>
<feature type="domain" description="Glycosyltransferase 2-like" evidence="1">
    <location>
        <begin position="4"/>
        <end position="114"/>
    </location>
</feature>
<gene>
    <name evidence="2" type="ORF">D0Y50_11130</name>
</gene>
<dbReference type="Proteomes" id="UP000262073">
    <property type="component" value="Chromosome"/>
</dbReference>
<evidence type="ECO:0000259" key="1">
    <source>
        <dbReference type="Pfam" id="PF00535"/>
    </source>
</evidence>
<keyword evidence="3" id="KW-1185">Reference proteome</keyword>
<name>A0A346NMV4_9ALTE</name>
<dbReference type="RefSeq" id="WP_108567208.1">
    <property type="nucleotide sequence ID" value="NZ_CP031769.1"/>
</dbReference>
<proteinExistence type="predicted"/>